<evidence type="ECO:0000313" key="3">
    <source>
        <dbReference type="EMBL" id="SAM77441.1"/>
    </source>
</evidence>
<dbReference type="PANTHER" id="PTHR28297">
    <property type="entry name" value="FUNGAL PROTEIN"/>
    <property type="match status" value="1"/>
</dbReference>
<sequence>MEDDTSEQQGMVEGVAAISGSTSSTAIPAYPTTDIAQPSASTPIPNQPSTGASESSTLTAAAATRPRVSLSYADQPRRDRSENVSSSATNPVDAAVRSAHRRSQSGAQRGLNQRRASMEASMEASTAPQTSGAFRRSISLIRPSESGPIDPMQEPRRSIAKRPDELHLSDRDPHKPSHQGKWWKHQRRAIPFAAPYERSGVVIDQPATLRDWMVPGPLTFGYGQWWYLVFAQGVIAMLISGAINFGVAVALYRTQPNIDVWTFNRQTVAGDMGVTVIIQQIVSFIITSSLVHHDLYAGPIGPLRRPWPPLLHLPSTPGPEGRWLGVRMPEDVQREEKNCRMGRAEGKSKLNGWWWWFVRAVLTGSERNDLLAAGISWRQRLERLVWTAAQGFFLCCLTFWWYWPLAIAIVAPIYGGRELAGTWIPMIIKLLFGGILSLLTNPIMALMAMGAESSVRRCYPELEIWQPFGGSEDFAQWKVEHGVLDAAEMGEASAVEGSVMTLEQQGTVLHSHSAGSSDDQEMVQAGGSGFAAAQNEKVSSGYQLSHLLERRITEEPSAAISRDANHEKEG</sequence>
<proteinExistence type="predicted"/>
<evidence type="ECO:0000256" key="1">
    <source>
        <dbReference type="SAM" id="MobiDB-lite"/>
    </source>
</evidence>
<keyword evidence="2" id="KW-0472">Membrane</keyword>
<dbReference type="InterPro" id="IPR018852">
    <property type="entry name" value="DUF2456"/>
</dbReference>
<feature type="compositionally biased region" description="Low complexity" evidence="1">
    <location>
        <begin position="49"/>
        <end position="64"/>
    </location>
</feature>
<evidence type="ECO:0000313" key="5">
    <source>
        <dbReference type="Proteomes" id="UP000179920"/>
    </source>
</evidence>
<keyword evidence="2" id="KW-1133">Transmembrane helix</keyword>
<evidence type="ECO:0000313" key="6">
    <source>
        <dbReference type="Proteomes" id="UP000658997"/>
    </source>
</evidence>
<dbReference type="Proteomes" id="UP000658997">
    <property type="component" value="Unassembled WGS sequence"/>
</dbReference>
<evidence type="ECO:0000256" key="2">
    <source>
        <dbReference type="SAM" id="Phobius"/>
    </source>
</evidence>
<dbReference type="Proteomes" id="UP000179920">
    <property type="component" value="Chromosome III"/>
</dbReference>
<feature type="transmembrane region" description="Helical" evidence="2">
    <location>
        <begin position="384"/>
        <end position="403"/>
    </location>
</feature>
<keyword evidence="6" id="KW-1185">Reference proteome</keyword>
<reference evidence="5" key="2">
    <citation type="submission" date="2016-04" db="EMBL/GenBank/DDBJ databases">
        <authorList>
            <person name="Guldener U."/>
            <person name="Guldener U."/>
        </authorList>
    </citation>
    <scope>NUCLEOTIDE SEQUENCE [LARGE SCALE GENOMIC DNA]</scope>
    <source>
        <strain evidence="5">UB2112</strain>
    </source>
</reference>
<reference evidence="4" key="3">
    <citation type="submission" date="2018-08" db="EMBL/GenBank/DDBJ databases">
        <authorList>
            <person name="Guldener U."/>
        </authorList>
    </citation>
    <scope>NUCLEOTIDE SEQUENCE</scope>
    <source>
        <strain evidence="4">UB2</strain>
    </source>
</reference>
<evidence type="ECO:0000313" key="4">
    <source>
        <dbReference type="EMBL" id="SYW79226.1"/>
    </source>
</evidence>
<feature type="compositionally biased region" description="Polar residues" evidence="1">
    <location>
        <begin position="34"/>
        <end position="48"/>
    </location>
</feature>
<feature type="region of interest" description="Disordered" evidence="1">
    <location>
        <begin position="163"/>
        <end position="182"/>
    </location>
</feature>
<dbReference type="EMBL" id="ULHB01000049">
    <property type="protein sequence ID" value="SYW79226.1"/>
    <property type="molecule type" value="Genomic_DNA"/>
</dbReference>
<feature type="compositionally biased region" description="Low complexity" evidence="1">
    <location>
        <begin position="16"/>
        <end position="29"/>
    </location>
</feature>
<organism evidence="3 5">
    <name type="scientific">Ustilago bromivora</name>
    <dbReference type="NCBI Taxonomy" id="307758"/>
    <lineage>
        <taxon>Eukaryota</taxon>
        <taxon>Fungi</taxon>
        <taxon>Dikarya</taxon>
        <taxon>Basidiomycota</taxon>
        <taxon>Ustilaginomycotina</taxon>
        <taxon>Ustilaginomycetes</taxon>
        <taxon>Ustilaginales</taxon>
        <taxon>Ustilaginaceae</taxon>
        <taxon>Ustilago</taxon>
    </lineage>
</organism>
<dbReference type="PANTHER" id="PTHR28297:SF1">
    <property type="entry name" value="FUNGAL PROTEIN"/>
    <property type="match status" value="1"/>
</dbReference>
<gene>
    <name evidence="4" type="ORF">UBRO2_02910</name>
    <name evidence="3" type="ORF">UBRO_01789</name>
</gene>
<feature type="transmembrane region" description="Helical" evidence="2">
    <location>
        <begin position="423"/>
        <end position="447"/>
    </location>
</feature>
<protein>
    <submittedName>
        <fullName evidence="3">Uncharacterized protein</fullName>
    </submittedName>
</protein>
<keyword evidence="2" id="KW-0812">Transmembrane</keyword>
<dbReference type="OrthoDB" id="15595at2759"/>
<name>A0A1K0GLA7_9BASI</name>
<dbReference type="EMBL" id="LT558119">
    <property type="protein sequence ID" value="SAM77441.1"/>
    <property type="molecule type" value="Genomic_DNA"/>
</dbReference>
<reference evidence="3" key="1">
    <citation type="submission" date="2016-04" db="EMBL/GenBank/DDBJ databases">
        <authorList>
            <person name="Evans L.H."/>
            <person name="Alamgir A."/>
            <person name="Owens N."/>
            <person name="Weber N.D."/>
            <person name="Virtaneva K."/>
            <person name="Barbian K."/>
            <person name="Babar A."/>
            <person name="Rosenke K."/>
        </authorList>
    </citation>
    <scope>NUCLEOTIDE SEQUENCE</scope>
    <source>
        <strain evidence="3">UB2112</strain>
    </source>
</reference>
<dbReference type="Pfam" id="PF10445">
    <property type="entry name" value="DUF2456"/>
    <property type="match status" value="1"/>
</dbReference>
<feature type="transmembrane region" description="Helical" evidence="2">
    <location>
        <begin position="225"/>
        <end position="252"/>
    </location>
</feature>
<dbReference type="AlphaFoldDB" id="A0A1K0GLA7"/>
<feature type="compositionally biased region" description="Basic and acidic residues" evidence="1">
    <location>
        <begin position="163"/>
        <end position="175"/>
    </location>
</feature>
<feature type="compositionally biased region" description="Low complexity" evidence="1">
    <location>
        <begin position="114"/>
        <end position="125"/>
    </location>
</feature>
<accession>A0A1K0GLA7</accession>
<feature type="region of interest" description="Disordered" evidence="1">
    <location>
        <begin position="1"/>
        <end position="158"/>
    </location>
</feature>